<dbReference type="GO" id="GO:0004077">
    <property type="term" value="F:biotin--[biotin carboxyl-carrier protein] ligase activity"/>
    <property type="evidence" value="ECO:0007669"/>
    <property type="project" value="UniProtKB-UniRule"/>
</dbReference>
<evidence type="ECO:0000256" key="2">
    <source>
        <dbReference type="HAMAP-Rule" id="MF_00978"/>
    </source>
</evidence>
<organism evidence="4 5">
    <name type="scientific">Marinobacter segnicrescens</name>
    <dbReference type="NCBI Taxonomy" id="430453"/>
    <lineage>
        <taxon>Bacteria</taxon>
        <taxon>Pseudomonadati</taxon>
        <taxon>Pseudomonadota</taxon>
        <taxon>Gammaproteobacteria</taxon>
        <taxon>Pseudomonadales</taxon>
        <taxon>Marinobacteraceae</taxon>
        <taxon>Marinobacter</taxon>
    </lineage>
</organism>
<dbReference type="PANTHER" id="PTHR12835">
    <property type="entry name" value="BIOTIN PROTEIN LIGASE"/>
    <property type="match status" value="1"/>
</dbReference>
<comment type="similarity">
    <text evidence="2">Belongs to the biotin--protein ligase family.</text>
</comment>
<keyword evidence="2" id="KW-0067">ATP-binding</keyword>
<dbReference type="GO" id="GO:0006355">
    <property type="term" value="P:regulation of DNA-templated transcription"/>
    <property type="evidence" value="ECO:0007669"/>
    <property type="project" value="UniProtKB-UniRule"/>
</dbReference>
<dbReference type="InterPro" id="IPR004408">
    <property type="entry name" value="Biotin_CoA_COase_ligase"/>
</dbReference>
<protein>
    <recommendedName>
        <fullName evidence="2">Bifunctional ligase/repressor BirA</fullName>
    </recommendedName>
    <alternativeName>
        <fullName evidence="2">Biotin operon repressor</fullName>
    </alternativeName>
    <alternativeName>
        <fullName evidence="2">Biotin--[acetyl-CoA-carboxylase] ligase</fullName>
        <ecNumber evidence="2">6.3.4.15</ecNumber>
    </alternativeName>
    <alternativeName>
        <fullName evidence="2">Biotin--protein ligase</fullName>
    </alternativeName>
    <alternativeName>
        <fullName evidence="2">Biotin-[acetyl-CoA carboxylase] synthetase</fullName>
    </alternativeName>
</protein>
<sequence>MNTRPLLKLLSDGAVHSGESLAEILGVSRTAIWKQVRKLIDKGIPVETIRGRGYQLAAPMDLVTREGIEQGLNESARRQMALRVHDQIDSTNSDITRRWQEGERGLLVSVADSQQQGRGRRGRVWQSPAGQNLYMSVGISMNRGFTELDGLSLVAGLALLEALADKGLANPALKWPNDLLVDGKKLAGILIELQGELEGAVRVIVGIGVNVHMLEAESVDQPWTSLDLSAPEADWRRDDLAASVLNRLLGHLSVFEASGFGPFAEPWNRYDAFRGRKLVATSGNLSGVGEGVDESGNYMISTDSSVERIYAGEISLRVAE</sequence>
<dbReference type="STRING" id="430453.SAMN04487962_1587"/>
<keyword evidence="5" id="KW-1185">Reference proteome</keyword>
<dbReference type="PROSITE" id="PS51733">
    <property type="entry name" value="BPL_LPL_CATALYTIC"/>
    <property type="match status" value="1"/>
</dbReference>
<dbReference type="InterPro" id="IPR036388">
    <property type="entry name" value="WH-like_DNA-bd_sf"/>
</dbReference>
<dbReference type="InterPro" id="IPR045864">
    <property type="entry name" value="aa-tRNA-synth_II/BPL/LPL"/>
</dbReference>
<evidence type="ECO:0000256" key="1">
    <source>
        <dbReference type="ARBA" id="ARBA00022598"/>
    </source>
</evidence>
<gene>
    <name evidence="2" type="primary">birA</name>
    <name evidence="4" type="ORF">SAMN04487962_1587</name>
</gene>
<evidence type="ECO:0000313" key="5">
    <source>
        <dbReference type="Proteomes" id="UP000198762"/>
    </source>
</evidence>
<dbReference type="EC" id="6.3.4.15" evidence="2"/>
<dbReference type="HAMAP" id="MF_00978">
    <property type="entry name" value="Bifunct_BirA"/>
    <property type="match status" value="1"/>
</dbReference>
<feature type="binding site" evidence="2">
    <location>
        <position position="185"/>
    </location>
    <ligand>
        <name>biotin</name>
        <dbReference type="ChEBI" id="CHEBI:57586"/>
    </ligand>
</feature>
<dbReference type="Pfam" id="PF03099">
    <property type="entry name" value="BPL_LplA_LipB"/>
    <property type="match status" value="1"/>
</dbReference>
<dbReference type="CDD" id="cd16442">
    <property type="entry name" value="BPL"/>
    <property type="match status" value="1"/>
</dbReference>
<keyword evidence="2" id="KW-0092">Biotin</keyword>
<dbReference type="Gene3D" id="3.30.930.10">
    <property type="entry name" value="Bira Bifunctional Protein, Domain 2"/>
    <property type="match status" value="1"/>
</dbReference>
<keyword evidence="2" id="KW-0238">DNA-binding</keyword>
<dbReference type="SUPFAM" id="SSF46785">
    <property type="entry name" value="Winged helix' DNA-binding domain"/>
    <property type="match status" value="1"/>
</dbReference>
<dbReference type="AlphaFoldDB" id="A0A1I0IEU4"/>
<dbReference type="NCBIfam" id="TIGR00121">
    <property type="entry name" value="birA_ligase"/>
    <property type="match status" value="1"/>
</dbReference>
<dbReference type="RefSeq" id="WP_091855288.1">
    <property type="nucleotide sequence ID" value="NZ_FOHZ01000058.1"/>
</dbReference>
<evidence type="ECO:0000313" key="4">
    <source>
        <dbReference type="EMBL" id="SET94735.1"/>
    </source>
</evidence>
<feature type="DNA-binding region" description="H-T-H motif" evidence="2">
    <location>
        <begin position="18"/>
        <end position="37"/>
    </location>
</feature>
<keyword evidence="1 2" id="KW-0436">Ligase</keyword>
<feature type="binding site" evidence="2">
    <location>
        <begin position="90"/>
        <end position="92"/>
    </location>
    <ligand>
        <name>biotin</name>
        <dbReference type="ChEBI" id="CHEBI:57586"/>
    </ligand>
</feature>
<dbReference type="Proteomes" id="UP000198762">
    <property type="component" value="Unassembled WGS sequence"/>
</dbReference>
<dbReference type="InterPro" id="IPR036390">
    <property type="entry name" value="WH_DNA-bd_sf"/>
</dbReference>
<keyword evidence="2" id="KW-0805">Transcription regulation</keyword>
<dbReference type="InterPro" id="IPR011991">
    <property type="entry name" value="ArsR-like_HTH"/>
</dbReference>
<comment type="function">
    <text evidence="2">Acts both as a biotin--[acetyl-CoA-carboxylase] ligase and a biotin-operon repressor. In the presence of ATP, BirA activates biotin to form the BirA-biotinyl-5'-adenylate (BirA-bio-5'-AMP or holoBirA) complex. HoloBirA can either transfer the biotinyl moiety to the biotin carboxyl carrier protein (BCCP) subunit of acetyl-CoA carboxylase, or bind to the biotin operator site and inhibit transcription of the operon.</text>
</comment>
<feature type="binding site" evidence="2">
    <location>
        <begin position="118"/>
        <end position="120"/>
    </location>
    <ligand>
        <name>biotin</name>
        <dbReference type="ChEBI" id="CHEBI:57586"/>
    </ligand>
</feature>
<dbReference type="Gene3D" id="2.30.30.100">
    <property type="match status" value="1"/>
</dbReference>
<proteinExistence type="inferred from homology"/>
<dbReference type="CDD" id="cd00090">
    <property type="entry name" value="HTH_ARSR"/>
    <property type="match status" value="1"/>
</dbReference>
<dbReference type="InterPro" id="IPR004143">
    <property type="entry name" value="BPL_LPL_catalytic"/>
</dbReference>
<reference evidence="5" key="1">
    <citation type="submission" date="2016-10" db="EMBL/GenBank/DDBJ databases">
        <authorList>
            <person name="Varghese N."/>
            <person name="Submissions S."/>
        </authorList>
    </citation>
    <scope>NUCLEOTIDE SEQUENCE [LARGE SCALE GENOMIC DNA]</scope>
    <source>
        <strain evidence="5">CGMCC 1.6489</strain>
    </source>
</reference>
<dbReference type="PANTHER" id="PTHR12835:SF5">
    <property type="entry name" value="BIOTIN--PROTEIN LIGASE"/>
    <property type="match status" value="1"/>
</dbReference>
<keyword evidence="2" id="KW-0547">Nucleotide-binding</keyword>
<dbReference type="GO" id="GO:0005737">
    <property type="term" value="C:cytoplasm"/>
    <property type="evidence" value="ECO:0007669"/>
    <property type="project" value="TreeGrafter"/>
</dbReference>
<name>A0A1I0IEU4_9GAMM</name>
<feature type="domain" description="BPL/LPL catalytic" evidence="3">
    <location>
        <begin position="74"/>
        <end position="256"/>
    </location>
</feature>
<dbReference type="EMBL" id="FOHZ01000058">
    <property type="protein sequence ID" value="SET94735.1"/>
    <property type="molecule type" value="Genomic_DNA"/>
</dbReference>
<dbReference type="GO" id="GO:0003677">
    <property type="term" value="F:DNA binding"/>
    <property type="evidence" value="ECO:0007669"/>
    <property type="project" value="UniProtKB-UniRule"/>
</dbReference>
<keyword evidence="2" id="KW-0678">Repressor</keyword>
<dbReference type="SUPFAM" id="SSF50037">
    <property type="entry name" value="C-terminal domain of transcriptional repressors"/>
    <property type="match status" value="1"/>
</dbReference>
<comment type="catalytic activity">
    <reaction evidence="2">
        <text>biotin + L-lysyl-[protein] + ATP = N(6)-biotinyl-L-lysyl-[protein] + AMP + diphosphate + H(+)</text>
        <dbReference type="Rhea" id="RHEA:11756"/>
        <dbReference type="Rhea" id="RHEA-COMP:9752"/>
        <dbReference type="Rhea" id="RHEA-COMP:10505"/>
        <dbReference type="ChEBI" id="CHEBI:15378"/>
        <dbReference type="ChEBI" id="CHEBI:29969"/>
        <dbReference type="ChEBI" id="CHEBI:30616"/>
        <dbReference type="ChEBI" id="CHEBI:33019"/>
        <dbReference type="ChEBI" id="CHEBI:57586"/>
        <dbReference type="ChEBI" id="CHEBI:83144"/>
        <dbReference type="ChEBI" id="CHEBI:456215"/>
        <dbReference type="EC" id="6.3.4.15"/>
    </reaction>
</comment>
<dbReference type="InterPro" id="IPR008988">
    <property type="entry name" value="Transcriptional_repressor_C"/>
</dbReference>
<dbReference type="Gene3D" id="1.10.10.10">
    <property type="entry name" value="Winged helix-like DNA-binding domain superfamily/Winged helix DNA-binding domain"/>
    <property type="match status" value="1"/>
</dbReference>
<feature type="binding site" evidence="2">
    <location>
        <position position="114"/>
    </location>
    <ligand>
        <name>biotin</name>
        <dbReference type="ChEBI" id="CHEBI:57586"/>
    </ligand>
</feature>
<dbReference type="SUPFAM" id="SSF55681">
    <property type="entry name" value="Class II aaRS and biotin synthetases"/>
    <property type="match status" value="1"/>
</dbReference>
<dbReference type="GO" id="GO:0005524">
    <property type="term" value="F:ATP binding"/>
    <property type="evidence" value="ECO:0007669"/>
    <property type="project" value="UniProtKB-UniRule"/>
</dbReference>
<dbReference type="OrthoDB" id="9807064at2"/>
<dbReference type="InterPro" id="IPR013196">
    <property type="entry name" value="HTH_11"/>
</dbReference>
<dbReference type="InterPro" id="IPR030855">
    <property type="entry name" value="Bifunct_BirA"/>
</dbReference>
<evidence type="ECO:0000259" key="3">
    <source>
        <dbReference type="PROSITE" id="PS51733"/>
    </source>
</evidence>
<accession>A0A1I0IEU4</accession>
<dbReference type="Pfam" id="PF08279">
    <property type="entry name" value="HTH_11"/>
    <property type="match status" value="1"/>
</dbReference>
<keyword evidence="2" id="KW-0804">Transcription</keyword>